<dbReference type="Proteomes" id="UP000182409">
    <property type="component" value="Unassembled WGS sequence"/>
</dbReference>
<dbReference type="AlphaFoldDB" id="A0A1H4L518"/>
<evidence type="ECO:0000259" key="1">
    <source>
        <dbReference type="PROSITE" id="PS51746"/>
    </source>
</evidence>
<feature type="domain" description="PPM-type phosphatase" evidence="1">
    <location>
        <begin position="8"/>
        <end position="245"/>
    </location>
</feature>
<dbReference type="NCBIfam" id="NF033484">
    <property type="entry name" value="Stp1_PP2C_phos"/>
    <property type="match status" value="1"/>
</dbReference>
<dbReference type="Gene3D" id="3.60.40.10">
    <property type="entry name" value="PPM-type phosphatase domain"/>
    <property type="match status" value="1"/>
</dbReference>
<dbReference type="InterPro" id="IPR001932">
    <property type="entry name" value="PPM-type_phosphatase-like_dom"/>
</dbReference>
<dbReference type="RefSeq" id="WP_074653023.1">
    <property type="nucleotide sequence ID" value="NZ_FNSD01000001.1"/>
</dbReference>
<dbReference type="GO" id="GO:0004722">
    <property type="term" value="F:protein serine/threonine phosphatase activity"/>
    <property type="evidence" value="ECO:0007669"/>
    <property type="project" value="InterPro"/>
</dbReference>
<evidence type="ECO:0000313" key="2">
    <source>
        <dbReference type="EMBL" id="SEB65803.1"/>
    </source>
</evidence>
<sequence>MSRRSPVEFALLSDVGRSRTHNEDFCAVDEANGLFVVCDGMGGAAGGEVASQLASRVFLDQARPQDDEESAAWRLDHAVIAANHAVFEQATARAKLRGMGTTLVALEVEDGNGKVWTANVGDSRCYRLRDRELCLLTEDHSYVDEQVRLGLLTPEQALRSPLRNIITRAVGSHDEVRPDMAAHDAHPGDLYLLCSDGLTRELEEEQIGALLIAGGQDLHACAASLVRMANESGGSDNITVILVRV</sequence>
<dbReference type="InterPro" id="IPR015655">
    <property type="entry name" value="PP2C"/>
</dbReference>
<dbReference type="SUPFAM" id="SSF81606">
    <property type="entry name" value="PP2C-like"/>
    <property type="match status" value="1"/>
</dbReference>
<organism evidence="2 3">
    <name type="scientific">Terriglobus roseus</name>
    <dbReference type="NCBI Taxonomy" id="392734"/>
    <lineage>
        <taxon>Bacteria</taxon>
        <taxon>Pseudomonadati</taxon>
        <taxon>Acidobacteriota</taxon>
        <taxon>Terriglobia</taxon>
        <taxon>Terriglobales</taxon>
        <taxon>Acidobacteriaceae</taxon>
        <taxon>Terriglobus</taxon>
    </lineage>
</organism>
<dbReference type="EMBL" id="FNSD01000001">
    <property type="protein sequence ID" value="SEB65803.1"/>
    <property type="molecule type" value="Genomic_DNA"/>
</dbReference>
<reference evidence="2 3" key="1">
    <citation type="submission" date="2016-10" db="EMBL/GenBank/DDBJ databases">
        <authorList>
            <person name="de Groot N.N."/>
        </authorList>
    </citation>
    <scope>NUCLEOTIDE SEQUENCE [LARGE SCALE GENOMIC DNA]</scope>
    <source>
        <strain evidence="2 3">AB35.6</strain>
    </source>
</reference>
<dbReference type="InterPro" id="IPR036457">
    <property type="entry name" value="PPM-type-like_dom_sf"/>
</dbReference>
<name>A0A1H4L518_9BACT</name>
<dbReference type="CDD" id="cd00143">
    <property type="entry name" value="PP2Cc"/>
    <property type="match status" value="1"/>
</dbReference>
<proteinExistence type="predicted"/>
<dbReference type="SMART" id="SM00332">
    <property type="entry name" value="PP2Cc"/>
    <property type="match status" value="1"/>
</dbReference>
<dbReference type="SMART" id="SM00331">
    <property type="entry name" value="PP2C_SIG"/>
    <property type="match status" value="1"/>
</dbReference>
<dbReference type="Pfam" id="PF13672">
    <property type="entry name" value="PP2C_2"/>
    <property type="match status" value="1"/>
</dbReference>
<gene>
    <name evidence="2" type="ORF">SAMN05443244_1472</name>
</gene>
<dbReference type="PANTHER" id="PTHR13832:SF827">
    <property type="entry name" value="PROTEIN PHOSPHATASE 1L"/>
    <property type="match status" value="1"/>
</dbReference>
<evidence type="ECO:0000313" key="3">
    <source>
        <dbReference type="Proteomes" id="UP000182409"/>
    </source>
</evidence>
<protein>
    <submittedName>
        <fullName evidence="2">Protein phosphatase</fullName>
    </submittedName>
</protein>
<dbReference type="PANTHER" id="PTHR13832">
    <property type="entry name" value="PROTEIN PHOSPHATASE 2C"/>
    <property type="match status" value="1"/>
</dbReference>
<dbReference type="OrthoDB" id="9801841at2"/>
<accession>A0A1H4L518</accession>
<dbReference type="PROSITE" id="PS51746">
    <property type="entry name" value="PPM_2"/>
    <property type="match status" value="1"/>
</dbReference>